<reference evidence="4 5" key="1">
    <citation type="submission" date="2020-02" db="EMBL/GenBank/DDBJ databases">
        <authorList>
            <person name="Ferguson B K."/>
        </authorList>
    </citation>
    <scope>NUCLEOTIDE SEQUENCE [LARGE SCALE GENOMIC DNA]</scope>
</reference>
<dbReference type="InterPro" id="IPR000477">
    <property type="entry name" value="RT_dom"/>
</dbReference>
<feature type="domain" description="Reverse transcriptase" evidence="3">
    <location>
        <begin position="216"/>
        <end position="486"/>
    </location>
</feature>
<dbReference type="PANTHER" id="PTHR19446">
    <property type="entry name" value="REVERSE TRANSCRIPTASES"/>
    <property type="match status" value="1"/>
</dbReference>
<dbReference type="CDD" id="cd01650">
    <property type="entry name" value="RT_nLTR_like"/>
    <property type="match status" value="1"/>
</dbReference>
<evidence type="ECO:0000313" key="5">
    <source>
        <dbReference type="Proteomes" id="UP000479190"/>
    </source>
</evidence>
<accession>A0A6H5IX10</accession>
<feature type="region of interest" description="Disordered" evidence="2">
    <location>
        <begin position="1"/>
        <end position="61"/>
    </location>
</feature>
<sequence>MPGEGRTRDGNNIFPTNLNLDDEQQKGDSTGIVKDRSRSSSISSSKSNKRRRADDDNEFEPDDLLGLVKLNKQDYSRLEASYQSTWDLLWNLATDNRNLHARVIELELEKAQVSQQLARLSASKQQYSDMAKKTPPVKAPSGKKKAPRKTFTAIMKSEGKDQAELKKRITQNLDPVKSQVHVNSIRTRRDGSLLLEAETRKDLDTILSIAPDLAKDGIVLSETNKSPPRLIVYDVPKEYDDAYVTNAIIQQNEQVKVLEKLISKNIMPMYTDPNHASDRQYGYKEGRSTEDAISEVLRDVKGSPHNLVLAILFDVTGAFDNLRWSSVLDELARRNCPGNTYRLIRSYLSERKVSVLGKYESAHKELDKGCPQGSILGPLMWNLCADGLLRTIDENDGDAYMYADDLVILIKGESRRQLELRGQAMTDVIKDWFGKQGLQISKSKTEMIVLRERGNQTGNKRGTKKRILKQTTGSVAGSLKKARKRW</sequence>
<feature type="coiled-coil region" evidence="1">
    <location>
        <begin position="96"/>
        <end position="123"/>
    </location>
</feature>
<evidence type="ECO:0000259" key="3">
    <source>
        <dbReference type="PROSITE" id="PS50878"/>
    </source>
</evidence>
<protein>
    <recommendedName>
        <fullName evidence="3">Reverse transcriptase domain-containing protein</fullName>
    </recommendedName>
</protein>
<dbReference type="SUPFAM" id="SSF56672">
    <property type="entry name" value="DNA/RNA polymerases"/>
    <property type="match status" value="1"/>
</dbReference>
<gene>
    <name evidence="4" type="ORF">TBRA_LOCUS13866</name>
</gene>
<dbReference type="GO" id="GO:0071897">
    <property type="term" value="P:DNA biosynthetic process"/>
    <property type="evidence" value="ECO:0007669"/>
    <property type="project" value="UniProtKB-ARBA"/>
</dbReference>
<organism evidence="4 5">
    <name type="scientific">Trichogramma brassicae</name>
    <dbReference type="NCBI Taxonomy" id="86971"/>
    <lineage>
        <taxon>Eukaryota</taxon>
        <taxon>Metazoa</taxon>
        <taxon>Ecdysozoa</taxon>
        <taxon>Arthropoda</taxon>
        <taxon>Hexapoda</taxon>
        <taxon>Insecta</taxon>
        <taxon>Pterygota</taxon>
        <taxon>Neoptera</taxon>
        <taxon>Endopterygota</taxon>
        <taxon>Hymenoptera</taxon>
        <taxon>Apocrita</taxon>
        <taxon>Proctotrupomorpha</taxon>
        <taxon>Chalcidoidea</taxon>
        <taxon>Trichogrammatidae</taxon>
        <taxon>Trichogramma</taxon>
    </lineage>
</organism>
<name>A0A6H5IX10_9HYME</name>
<dbReference type="InterPro" id="IPR043502">
    <property type="entry name" value="DNA/RNA_pol_sf"/>
</dbReference>
<dbReference type="AlphaFoldDB" id="A0A6H5IX10"/>
<evidence type="ECO:0000256" key="2">
    <source>
        <dbReference type="SAM" id="MobiDB-lite"/>
    </source>
</evidence>
<dbReference type="PROSITE" id="PS50878">
    <property type="entry name" value="RT_POL"/>
    <property type="match status" value="1"/>
</dbReference>
<evidence type="ECO:0000256" key="1">
    <source>
        <dbReference type="SAM" id="Coils"/>
    </source>
</evidence>
<keyword evidence="1" id="KW-0175">Coiled coil</keyword>
<dbReference type="Pfam" id="PF00078">
    <property type="entry name" value="RVT_1"/>
    <property type="match status" value="1"/>
</dbReference>
<feature type="region of interest" description="Disordered" evidence="2">
    <location>
        <begin position="124"/>
        <end position="148"/>
    </location>
</feature>
<evidence type="ECO:0000313" key="4">
    <source>
        <dbReference type="EMBL" id="CAB0042234.1"/>
    </source>
</evidence>
<dbReference type="OrthoDB" id="7697131at2759"/>
<keyword evidence="5" id="KW-1185">Reference proteome</keyword>
<dbReference type="Proteomes" id="UP000479190">
    <property type="component" value="Unassembled WGS sequence"/>
</dbReference>
<proteinExistence type="predicted"/>
<dbReference type="EMBL" id="CADCXV010001171">
    <property type="protein sequence ID" value="CAB0042234.1"/>
    <property type="molecule type" value="Genomic_DNA"/>
</dbReference>